<dbReference type="Gene3D" id="3.30.300.30">
    <property type="match status" value="1"/>
</dbReference>
<dbReference type="PROSITE" id="PS50917">
    <property type="entry name" value="SPOC"/>
    <property type="match status" value="1"/>
</dbReference>
<dbReference type="SUPFAM" id="SSF47336">
    <property type="entry name" value="ACP-like"/>
    <property type="match status" value="1"/>
</dbReference>
<dbReference type="SMART" id="SM00823">
    <property type="entry name" value="PKS_PP"/>
    <property type="match status" value="1"/>
</dbReference>
<dbReference type="NCBIfam" id="TIGR01733">
    <property type="entry name" value="AA-adenyl-dom"/>
    <property type="match status" value="1"/>
</dbReference>
<feature type="domain" description="Carrier" evidence="4">
    <location>
        <begin position="921"/>
        <end position="996"/>
    </location>
</feature>
<feature type="domain" description="SPOC" evidence="5">
    <location>
        <begin position="923"/>
        <end position="1017"/>
    </location>
</feature>
<dbReference type="OrthoDB" id="9757559at2"/>
<dbReference type="RefSeq" id="WP_084311280.1">
    <property type="nucleotide sequence ID" value="NZ_FNIJ01000009.1"/>
</dbReference>
<name>A0A1H0HX55_9PSED</name>
<protein>
    <submittedName>
        <fullName evidence="6">Amino acid adenylation domain-containing protein</fullName>
    </submittedName>
</protein>
<dbReference type="PANTHER" id="PTHR45527">
    <property type="entry name" value="NONRIBOSOMAL PEPTIDE SYNTHETASE"/>
    <property type="match status" value="1"/>
</dbReference>
<dbReference type="GO" id="GO:0005737">
    <property type="term" value="C:cytoplasm"/>
    <property type="evidence" value="ECO:0007669"/>
    <property type="project" value="TreeGrafter"/>
</dbReference>
<dbReference type="STRING" id="198616.SAMN05216193_10948"/>
<dbReference type="AlphaFoldDB" id="A0A1H0HX55"/>
<dbReference type="GO" id="GO:0043041">
    <property type="term" value="P:amino acid activation for nonribosomal peptide biosynthetic process"/>
    <property type="evidence" value="ECO:0007669"/>
    <property type="project" value="TreeGrafter"/>
</dbReference>
<keyword evidence="2" id="KW-0596">Phosphopantetheine</keyword>
<evidence type="ECO:0000256" key="1">
    <source>
        <dbReference type="ARBA" id="ARBA00001957"/>
    </source>
</evidence>
<dbReference type="InterPro" id="IPR023213">
    <property type="entry name" value="CAT-like_dom_sf"/>
</dbReference>
<dbReference type="FunFam" id="3.40.50.980:FF:000001">
    <property type="entry name" value="Non-ribosomal peptide synthetase"/>
    <property type="match status" value="1"/>
</dbReference>
<dbReference type="InterPro" id="IPR025110">
    <property type="entry name" value="AMP-bd_C"/>
</dbReference>
<reference evidence="7" key="1">
    <citation type="submission" date="2016-10" db="EMBL/GenBank/DDBJ databases">
        <authorList>
            <person name="Varghese N."/>
            <person name="Submissions S."/>
        </authorList>
    </citation>
    <scope>NUCLEOTIDE SEQUENCE [LARGE SCALE GENOMIC DNA]</scope>
    <source>
        <strain evidence="7">JCM 21621</strain>
    </source>
</reference>
<dbReference type="Pfam" id="PF00501">
    <property type="entry name" value="AMP-binding"/>
    <property type="match status" value="1"/>
</dbReference>
<dbReference type="Gene3D" id="3.30.559.30">
    <property type="entry name" value="Nonribosomal peptide synthetase, condensation domain"/>
    <property type="match status" value="1"/>
</dbReference>
<evidence type="ECO:0000313" key="6">
    <source>
        <dbReference type="EMBL" id="SDO23729.1"/>
    </source>
</evidence>
<dbReference type="CDD" id="cd05930">
    <property type="entry name" value="A_NRPS"/>
    <property type="match status" value="1"/>
</dbReference>
<dbReference type="Gene3D" id="3.40.50.12780">
    <property type="entry name" value="N-terminal domain of ligase-like"/>
    <property type="match status" value="1"/>
</dbReference>
<evidence type="ECO:0000256" key="3">
    <source>
        <dbReference type="ARBA" id="ARBA00022553"/>
    </source>
</evidence>
<gene>
    <name evidence="6" type="ORF">SAMN05216193_10948</name>
</gene>
<dbReference type="InterPro" id="IPR020806">
    <property type="entry name" value="PKS_PP-bd"/>
</dbReference>
<dbReference type="GO" id="GO:0044550">
    <property type="term" value="P:secondary metabolite biosynthetic process"/>
    <property type="evidence" value="ECO:0007669"/>
    <property type="project" value="TreeGrafter"/>
</dbReference>
<dbReference type="Proteomes" id="UP000242957">
    <property type="component" value="Unassembled WGS sequence"/>
</dbReference>
<dbReference type="PANTHER" id="PTHR45527:SF1">
    <property type="entry name" value="FATTY ACID SYNTHASE"/>
    <property type="match status" value="1"/>
</dbReference>
<dbReference type="Pfam" id="PF00668">
    <property type="entry name" value="Condensation"/>
    <property type="match status" value="1"/>
</dbReference>
<dbReference type="FunFam" id="1.10.1200.10:FF:000005">
    <property type="entry name" value="Nonribosomal peptide synthetase 1"/>
    <property type="match status" value="1"/>
</dbReference>
<dbReference type="PROSITE" id="PS50075">
    <property type="entry name" value="CARRIER"/>
    <property type="match status" value="1"/>
</dbReference>
<dbReference type="Gene3D" id="1.10.1200.10">
    <property type="entry name" value="ACP-like"/>
    <property type="match status" value="1"/>
</dbReference>
<evidence type="ECO:0000259" key="5">
    <source>
        <dbReference type="PROSITE" id="PS50917"/>
    </source>
</evidence>
<dbReference type="InterPro" id="IPR010071">
    <property type="entry name" value="AA_adenyl_dom"/>
</dbReference>
<organism evidence="6 7">
    <name type="scientific">Pseudomonas jinjuensis</name>
    <dbReference type="NCBI Taxonomy" id="198616"/>
    <lineage>
        <taxon>Bacteria</taxon>
        <taxon>Pseudomonadati</taxon>
        <taxon>Pseudomonadota</taxon>
        <taxon>Gammaproteobacteria</taxon>
        <taxon>Pseudomonadales</taxon>
        <taxon>Pseudomonadaceae</taxon>
        <taxon>Pseudomonas</taxon>
    </lineage>
</organism>
<dbReference type="InterPro" id="IPR045851">
    <property type="entry name" value="AMP-bd_C_sf"/>
</dbReference>
<dbReference type="InterPro" id="IPR042099">
    <property type="entry name" value="ANL_N_sf"/>
</dbReference>
<dbReference type="InterPro" id="IPR001242">
    <property type="entry name" value="Condensation_dom"/>
</dbReference>
<dbReference type="PROSITE" id="PS00012">
    <property type="entry name" value="PHOSPHOPANTETHEINE"/>
    <property type="match status" value="1"/>
</dbReference>
<dbReference type="Pfam" id="PF00550">
    <property type="entry name" value="PP-binding"/>
    <property type="match status" value="1"/>
</dbReference>
<dbReference type="InterPro" id="IPR000873">
    <property type="entry name" value="AMP-dep_synth/lig_dom"/>
</dbReference>
<dbReference type="Pfam" id="PF13193">
    <property type="entry name" value="AMP-binding_C"/>
    <property type="match status" value="1"/>
</dbReference>
<dbReference type="GO" id="GO:0031177">
    <property type="term" value="F:phosphopantetheine binding"/>
    <property type="evidence" value="ECO:0007669"/>
    <property type="project" value="InterPro"/>
</dbReference>
<accession>A0A1H0HX55</accession>
<dbReference type="SUPFAM" id="SSF56801">
    <property type="entry name" value="Acetyl-CoA synthetase-like"/>
    <property type="match status" value="1"/>
</dbReference>
<dbReference type="InterPro" id="IPR009081">
    <property type="entry name" value="PP-bd_ACP"/>
</dbReference>
<proteinExistence type="predicted"/>
<dbReference type="Gene3D" id="3.30.559.10">
    <property type="entry name" value="Chloramphenicol acetyltransferase-like domain"/>
    <property type="match status" value="1"/>
</dbReference>
<dbReference type="PROSITE" id="PS00455">
    <property type="entry name" value="AMP_BINDING"/>
    <property type="match status" value="1"/>
</dbReference>
<dbReference type="EMBL" id="FNIJ01000009">
    <property type="protein sequence ID" value="SDO23729.1"/>
    <property type="molecule type" value="Genomic_DNA"/>
</dbReference>
<dbReference type="InterPro" id="IPR010912">
    <property type="entry name" value="SPOC_met"/>
</dbReference>
<keyword evidence="3" id="KW-0597">Phosphoprotein</keyword>
<sequence length="1017" mass="109000">MQLSAHQEAFPLSAQQAAVLALQESLGRPLAAIARIAIAGRLDEARLRRILDGLLARNEVLRTRYLRLDGLHRPVQVVGDAPAALSVAGEEGGEQRLRDALAQPDAAPLQAVAIDRGESFVVLLGAPLASLDGVALARLASDLRDGYDHVLPALDEDVLQYIDYASWQGELRAEDLGVRGADYWRAQVSSMPPRQRLPFERAGEGAAEPASLSVENGELLAQLDAQDVPAGQLLAFLWGAFLTRIADQPRIALGVWVDGRSEQVQGILGRFQRCLPLNLDIAADASLRQSLDSFRARFDEARSWLECLDEAELAGASGVVADYACAVEPQADADWLELRLDPAGLPLLQLTREGAERLRLDWRAERIDAGCAALWLEQFQVFAGNALADLDQPPARIGMLGEAERARIAAFEQGAELPLPAAPRLQQLFEAQVAAGAERIAVRQGEVAWSYAELERRANRIANALRSQGVGRDQPVGVYAERSPQALAAIVGILKAGGAYLPLDPAYPADRLGFMLADAGVRCLLTLRQPDAALVIPHGVAQLSLAEDSPLWQGAAEAPTVEQHGSDLAYLIYTSGSTGQPKGVGVSHANAVASTLARHAHYRAPVRGFLLLSSLSFDSSVAGLFWTLGQGGCLQLPSEEQAKDPRAIAELIGAADISHYLALPGLHAEVLEQLGDQRLDCVVVAGEACQPALLAHHAERLPGVLLSNEYGPTEGSVWCSAWNADGGPVSIGRPAPGMRVRLLDGELQPVASGAEGELYVAGPGIARGYLGRPGLTAERFLAAADGERIYRTGDLARWRPDGLLEFIGRADSQVKIRGFRIEPGEVEAALLECAGVIEAAVVVREGAAGSQLVAFVVAAEEEGLEARLQAQLAQRLPVHMLPSALRRLVRLPLMPNGKVDRRALAGEALAGEALAERAYVAPRSELERTLAQVWQEALGVERVGLQDNFFELGGHSLLATRLRASLQERLGLDLPLRLFFEGETLERFAEKVAELQGQSSGASLDSLENLFAEVEAQ</sequence>
<dbReference type="InterPro" id="IPR036736">
    <property type="entry name" value="ACP-like_sf"/>
</dbReference>
<dbReference type="SUPFAM" id="SSF52777">
    <property type="entry name" value="CoA-dependent acyltransferases"/>
    <property type="match status" value="2"/>
</dbReference>
<dbReference type="GO" id="GO:0003824">
    <property type="term" value="F:catalytic activity"/>
    <property type="evidence" value="ECO:0007669"/>
    <property type="project" value="InterPro"/>
</dbReference>
<evidence type="ECO:0000256" key="2">
    <source>
        <dbReference type="ARBA" id="ARBA00022450"/>
    </source>
</evidence>
<evidence type="ECO:0000313" key="7">
    <source>
        <dbReference type="Proteomes" id="UP000242957"/>
    </source>
</evidence>
<dbReference type="InterPro" id="IPR006162">
    <property type="entry name" value="Ppantetheine_attach_site"/>
</dbReference>
<dbReference type="InterPro" id="IPR020845">
    <property type="entry name" value="AMP-binding_CS"/>
</dbReference>
<evidence type="ECO:0000259" key="4">
    <source>
        <dbReference type="PROSITE" id="PS50075"/>
    </source>
</evidence>
<comment type="cofactor">
    <cofactor evidence="1">
        <name>pantetheine 4'-phosphate</name>
        <dbReference type="ChEBI" id="CHEBI:47942"/>
    </cofactor>
</comment>
<keyword evidence="7" id="KW-1185">Reference proteome</keyword>